<dbReference type="EMBL" id="UOFD01000046">
    <property type="protein sequence ID" value="VAW52352.1"/>
    <property type="molecule type" value="Genomic_DNA"/>
</dbReference>
<dbReference type="PANTHER" id="PTHR35810">
    <property type="entry name" value="CYTOPLASMIC PROTEIN-RELATED"/>
    <property type="match status" value="1"/>
</dbReference>
<gene>
    <name evidence="1" type="ORF">MNBD_GAMMA06-754</name>
</gene>
<dbReference type="AlphaFoldDB" id="A0A3B0WLY1"/>
<accession>A0A3B0WLY1</accession>
<organism evidence="1">
    <name type="scientific">hydrothermal vent metagenome</name>
    <dbReference type="NCBI Taxonomy" id="652676"/>
    <lineage>
        <taxon>unclassified sequences</taxon>
        <taxon>metagenomes</taxon>
        <taxon>ecological metagenomes</taxon>
    </lineage>
</organism>
<reference evidence="1" key="1">
    <citation type="submission" date="2018-06" db="EMBL/GenBank/DDBJ databases">
        <authorList>
            <person name="Zhirakovskaya E."/>
        </authorList>
    </citation>
    <scope>NUCLEOTIDE SEQUENCE</scope>
</reference>
<protein>
    <submittedName>
        <fullName evidence="1">DNA-binding protein in cluster with Type I restriction-modification system</fullName>
    </submittedName>
</protein>
<name>A0A3B0WLY1_9ZZZZ</name>
<sequence length="124" mass="14803">MWYKKNNKSINSDHKKSDIIIAKNYLEEEHLKQLQRIVSAYLDLAENRASMEIVMNMKDWILFLNKFLELSDYPILLDNGKISALEAKLKAEQEYEKFRVRQDKAFISDFDKEVKRISKKTDEK</sequence>
<dbReference type="PANTHER" id="PTHR35810:SF1">
    <property type="entry name" value="CYTOPLASMIC PROTEIN"/>
    <property type="match status" value="1"/>
</dbReference>
<dbReference type="Pfam" id="PF13310">
    <property type="entry name" value="Virulence_RhuM"/>
    <property type="match status" value="1"/>
</dbReference>
<dbReference type="GO" id="GO:0003677">
    <property type="term" value="F:DNA binding"/>
    <property type="evidence" value="ECO:0007669"/>
    <property type="project" value="UniProtKB-KW"/>
</dbReference>
<evidence type="ECO:0000313" key="1">
    <source>
        <dbReference type="EMBL" id="VAW52352.1"/>
    </source>
</evidence>
<dbReference type="InterPro" id="IPR011204">
    <property type="entry name" value="Virulence_RhuM-like"/>
</dbReference>
<keyword evidence="1" id="KW-0238">DNA-binding</keyword>
<proteinExistence type="predicted"/>